<dbReference type="GeneTree" id="ENSGT00940000167019"/>
<proteinExistence type="predicted"/>
<dbReference type="AlphaFoldDB" id="A0A4W6CM44"/>
<reference evidence="1" key="3">
    <citation type="submission" date="2025-09" db="UniProtKB">
        <authorList>
            <consortium name="Ensembl"/>
        </authorList>
    </citation>
    <scope>IDENTIFICATION</scope>
</reference>
<keyword evidence="2" id="KW-1185">Reference proteome</keyword>
<name>A0A4W6CM44_LATCA</name>
<evidence type="ECO:0000313" key="2">
    <source>
        <dbReference type="Proteomes" id="UP000314980"/>
    </source>
</evidence>
<dbReference type="Proteomes" id="UP000314980">
    <property type="component" value="Unassembled WGS sequence"/>
</dbReference>
<sequence>MNTGEEEQFLHCARNGDLTGIQKLLMSKIREETLININCKDSQRCHSKCRDQKHVGR</sequence>
<accession>A0A4W6CM44</accession>
<evidence type="ECO:0000313" key="1">
    <source>
        <dbReference type="Ensembl" id="ENSLCAP00010013365.1"/>
    </source>
</evidence>
<reference evidence="2" key="1">
    <citation type="submission" date="2015-09" db="EMBL/GenBank/DDBJ databases">
        <authorList>
            <person name="Sai Rama Sridatta P."/>
        </authorList>
    </citation>
    <scope>NUCLEOTIDE SEQUENCE [LARGE SCALE GENOMIC DNA]</scope>
</reference>
<organism evidence="1 2">
    <name type="scientific">Lates calcarifer</name>
    <name type="common">Barramundi</name>
    <name type="synonym">Holocentrus calcarifer</name>
    <dbReference type="NCBI Taxonomy" id="8187"/>
    <lineage>
        <taxon>Eukaryota</taxon>
        <taxon>Metazoa</taxon>
        <taxon>Chordata</taxon>
        <taxon>Craniata</taxon>
        <taxon>Vertebrata</taxon>
        <taxon>Euteleostomi</taxon>
        <taxon>Actinopterygii</taxon>
        <taxon>Neopterygii</taxon>
        <taxon>Teleostei</taxon>
        <taxon>Neoteleostei</taxon>
        <taxon>Acanthomorphata</taxon>
        <taxon>Carangaria</taxon>
        <taxon>Carangaria incertae sedis</taxon>
        <taxon>Centropomidae</taxon>
        <taxon>Lates</taxon>
    </lineage>
</organism>
<reference evidence="1" key="2">
    <citation type="submission" date="2025-08" db="UniProtKB">
        <authorList>
            <consortium name="Ensembl"/>
        </authorList>
    </citation>
    <scope>IDENTIFICATION</scope>
</reference>
<dbReference type="Ensembl" id="ENSLCAT00010013644.1">
    <property type="protein sequence ID" value="ENSLCAP00010013365.1"/>
    <property type="gene ID" value="ENSLCAG00010006340.1"/>
</dbReference>
<protein>
    <submittedName>
        <fullName evidence="1">Uncharacterized protein</fullName>
    </submittedName>
</protein>